<evidence type="ECO:0000313" key="2">
    <source>
        <dbReference type="Proteomes" id="UP000694892"/>
    </source>
</evidence>
<dbReference type="Proteomes" id="UP000694892">
    <property type="component" value="Chromosome 9_10S"/>
</dbReference>
<accession>A0A974H154</accession>
<protein>
    <submittedName>
        <fullName evidence="1">Uncharacterized protein</fullName>
    </submittedName>
</protein>
<sequence>MKPPVDNDDMLPWHVVGRAVCRQTKGKHTLFHATKKIIKKQKTTDIYLSLKDTGTSPNICQNHVAIFVWFSFSYFISVGF</sequence>
<dbReference type="AlphaFoldDB" id="A0A974H154"/>
<dbReference type="EMBL" id="CM004483">
    <property type="protein sequence ID" value="OCT60725.1"/>
    <property type="molecule type" value="Genomic_DNA"/>
</dbReference>
<evidence type="ECO:0000313" key="1">
    <source>
        <dbReference type="EMBL" id="OCT60725.1"/>
    </source>
</evidence>
<reference evidence="2" key="1">
    <citation type="journal article" date="2016" name="Nature">
        <title>Genome evolution in the allotetraploid frog Xenopus laevis.</title>
        <authorList>
            <person name="Session A.M."/>
            <person name="Uno Y."/>
            <person name="Kwon T."/>
            <person name="Chapman J.A."/>
            <person name="Toyoda A."/>
            <person name="Takahashi S."/>
            <person name="Fukui A."/>
            <person name="Hikosaka A."/>
            <person name="Suzuki A."/>
            <person name="Kondo M."/>
            <person name="van Heeringen S.J."/>
            <person name="Quigley I."/>
            <person name="Heinz S."/>
            <person name="Ogino H."/>
            <person name="Ochi H."/>
            <person name="Hellsten U."/>
            <person name="Lyons J.B."/>
            <person name="Simakov O."/>
            <person name="Putnam N."/>
            <person name="Stites J."/>
            <person name="Kuroki Y."/>
            <person name="Tanaka T."/>
            <person name="Michiue T."/>
            <person name="Watanabe M."/>
            <person name="Bogdanovic O."/>
            <person name="Lister R."/>
            <person name="Georgiou G."/>
            <person name="Paranjpe S.S."/>
            <person name="van Kruijsbergen I."/>
            <person name="Shu S."/>
            <person name="Carlson J."/>
            <person name="Kinoshita T."/>
            <person name="Ohta Y."/>
            <person name="Mawaribuchi S."/>
            <person name="Jenkins J."/>
            <person name="Grimwood J."/>
            <person name="Schmutz J."/>
            <person name="Mitros T."/>
            <person name="Mozaffari S.V."/>
            <person name="Suzuki Y."/>
            <person name="Haramoto Y."/>
            <person name="Yamamoto T.S."/>
            <person name="Takagi C."/>
            <person name="Heald R."/>
            <person name="Miller K."/>
            <person name="Haudenschild C."/>
            <person name="Kitzman J."/>
            <person name="Nakayama T."/>
            <person name="Izutsu Y."/>
            <person name="Robert J."/>
            <person name="Fortriede J."/>
            <person name="Burns K."/>
            <person name="Lotay V."/>
            <person name="Karimi K."/>
            <person name="Yasuoka Y."/>
            <person name="Dichmann D.S."/>
            <person name="Flajnik M.F."/>
            <person name="Houston D.W."/>
            <person name="Shendure J."/>
            <person name="DuPasquier L."/>
            <person name="Vize P.D."/>
            <person name="Zorn A.M."/>
            <person name="Ito M."/>
            <person name="Marcotte E.M."/>
            <person name="Wallingford J.B."/>
            <person name="Ito Y."/>
            <person name="Asashima M."/>
            <person name="Ueno N."/>
            <person name="Matsuda Y."/>
            <person name="Veenstra G.J."/>
            <person name="Fujiyama A."/>
            <person name="Harland R.M."/>
            <person name="Taira M."/>
            <person name="Rokhsar D.S."/>
        </authorList>
    </citation>
    <scope>NUCLEOTIDE SEQUENCE [LARGE SCALE GENOMIC DNA]</scope>
    <source>
        <strain evidence="2">J</strain>
    </source>
</reference>
<gene>
    <name evidence="1" type="ORF">XELAEV_18046746mg</name>
</gene>
<organism evidence="1 2">
    <name type="scientific">Xenopus laevis</name>
    <name type="common">African clawed frog</name>
    <dbReference type="NCBI Taxonomy" id="8355"/>
    <lineage>
        <taxon>Eukaryota</taxon>
        <taxon>Metazoa</taxon>
        <taxon>Chordata</taxon>
        <taxon>Craniata</taxon>
        <taxon>Vertebrata</taxon>
        <taxon>Euteleostomi</taxon>
        <taxon>Amphibia</taxon>
        <taxon>Batrachia</taxon>
        <taxon>Anura</taxon>
        <taxon>Pipoidea</taxon>
        <taxon>Pipidae</taxon>
        <taxon>Xenopodinae</taxon>
        <taxon>Xenopus</taxon>
        <taxon>Xenopus</taxon>
    </lineage>
</organism>
<name>A0A974H154_XENLA</name>
<proteinExistence type="predicted"/>